<comment type="caution">
    <text evidence="1">The sequence shown here is derived from an EMBL/GenBank/DDBJ whole genome shotgun (WGS) entry which is preliminary data.</text>
</comment>
<dbReference type="Proteomes" id="UP000055045">
    <property type="component" value="Unassembled WGS sequence"/>
</dbReference>
<organism evidence="1 2">
    <name type="scientific">Penicillium freii</name>
    <dbReference type="NCBI Taxonomy" id="48697"/>
    <lineage>
        <taxon>Eukaryota</taxon>
        <taxon>Fungi</taxon>
        <taxon>Dikarya</taxon>
        <taxon>Ascomycota</taxon>
        <taxon>Pezizomycotina</taxon>
        <taxon>Eurotiomycetes</taxon>
        <taxon>Eurotiomycetidae</taxon>
        <taxon>Eurotiales</taxon>
        <taxon>Aspergillaceae</taxon>
        <taxon>Penicillium</taxon>
    </lineage>
</organism>
<dbReference type="EMBL" id="LLXE01000001">
    <property type="protein sequence ID" value="KUM67027.1"/>
    <property type="molecule type" value="Genomic_DNA"/>
</dbReference>
<name>A0A117NTB1_PENFR</name>
<dbReference type="AlphaFoldDB" id="A0A117NTB1"/>
<sequence>MLWLVSPVCGVRLCFNDNNLSFDNLIQILPKHNYNVTLRHSVMILLYVSVSRIHVSVELYKYISKHSMYREEIQQQ</sequence>
<evidence type="ECO:0000313" key="1">
    <source>
        <dbReference type="EMBL" id="KUM67027.1"/>
    </source>
</evidence>
<protein>
    <submittedName>
        <fullName evidence="1">Uncharacterized protein</fullName>
    </submittedName>
</protein>
<evidence type="ECO:0000313" key="2">
    <source>
        <dbReference type="Proteomes" id="UP000055045"/>
    </source>
</evidence>
<accession>A0A117NTB1</accession>
<proteinExistence type="predicted"/>
<keyword evidence="2" id="KW-1185">Reference proteome</keyword>
<gene>
    <name evidence="1" type="ORF">ACN42_g90</name>
</gene>
<reference evidence="1 2" key="1">
    <citation type="submission" date="2015-10" db="EMBL/GenBank/DDBJ databases">
        <title>Genome sequencing of Penicillium freii.</title>
        <authorList>
            <person name="Nguyen H.D."/>
            <person name="Visagie C.M."/>
            <person name="Seifert K.A."/>
        </authorList>
    </citation>
    <scope>NUCLEOTIDE SEQUENCE [LARGE SCALE GENOMIC DNA]</scope>
    <source>
        <strain evidence="1 2">DAOM 242723</strain>
    </source>
</reference>